<dbReference type="PROSITE" id="PS00141">
    <property type="entry name" value="ASP_PROTEASE"/>
    <property type="match status" value="1"/>
</dbReference>
<dbReference type="InterPro" id="IPR033121">
    <property type="entry name" value="PEPTIDASE_A1"/>
</dbReference>
<dbReference type="SUPFAM" id="SSF50630">
    <property type="entry name" value="Acid proteases"/>
    <property type="match status" value="1"/>
</dbReference>
<dbReference type="GO" id="GO:0050435">
    <property type="term" value="P:amyloid-beta metabolic process"/>
    <property type="evidence" value="ECO:0007669"/>
    <property type="project" value="TreeGrafter"/>
</dbReference>
<keyword evidence="9 12" id="KW-0472">Membrane</keyword>
<dbReference type="PRINTS" id="PR00792">
    <property type="entry name" value="PEPSIN"/>
</dbReference>
<keyword evidence="10" id="KW-0865">Zymogen</keyword>
<dbReference type="InterPro" id="IPR001969">
    <property type="entry name" value="Aspartic_peptidase_AS"/>
</dbReference>
<dbReference type="PROSITE" id="PS51767">
    <property type="entry name" value="PEPTIDASE_A1"/>
    <property type="match status" value="1"/>
</dbReference>
<dbReference type="GO" id="GO:0005768">
    <property type="term" value="C:endosome"/>
    <property type="evidence" value="ECO:0007669"/>
    <property type="project" value="TreeGrafter"/>
</dbReference>
<dbReference type="GO" id="GO:0005802">
    <property type="term" value="C:trans-Golgi network"/>
    <property type="evidence" value="ECO:0007669"/>
    <property type="project" value="TreeGrafter"/>
</dbReference>
<evidence type="ECO:0000256" key="12">
    <source>
        <dbReference type="SAM" id="Phobius"/>
    </source>
</evidence>
<keyword evidence="6 11" id="KW-0064">Aspartyl protease</keyword>
<keyword evidence="3 11" id="KW-0645">Protease</keyword>
<gene>
    <name evidence="14" type="ORF">C0Q70_12124</name>
</gene>
<evidence type="ECO:0000256" key="9">
    <source>
        <dbReference type="ARBA" id="ARBA00023136"/>
    </source>
</evidence>
<dbReference type="GO" id="GO:0005886">
    <property type="term" value="C:plasma membrane"/>
    <property type="evidence" value="ECO:0007669"/>
    <property type="project" value="TreeGrafter"/>
</dbReference>
<evidence type="ECO:0000256" key="7">
    <source>
        <dbReference type="ARBA" id="ARBA00022801"/>
    </source>
</evidence>
<evidence type="ECO:0000256" key="10">
    <source>
        <dbReference type="ARBA" id="ARBA00023145"/>
    </source>
</evidence>
<feature type="transmembrane region" description="Helical" evidence="12">
    <location>
        <begin position="22"/>
        <end position="48"/>
    </location>
</feature>
<keyword evidence="8 12" id="KW-1133">Transmembrane helix</keyword>
<evidence type="ECO:0000256" key="6">
    <source>
        <dbReference type="ARBA" id="ARBA00022750"/>
    </source>
</evidence>
<accession>A0A2T7P0N3</accession>
<evidence type="ECO:0000256" key="3">
    <source>
        <dbReference type="ARBA" id="ARBA00022670"/>
    </source>
</evidence>
<comment type="subcellular location">
    <subcellularLocation>
        <location evidence="1">Membrane</location>
        <topology evidence="1">Single-pass type I membrane protein</topology>
    </subcellularLocation>
</comment>
<feature type="transmembrane region" description="Helical" evidence="12">
    <location>
        <begin position="372"/>
        <end position="395"/>
    </location>
</feature>
<dbReference type="PRINTS" id="PR01815">
    <property type="entry name" value="BACEFAMILY"/>
</dbReference>
<dbReference type="Pfam" id="PF00026">
    <property type="entry name" value="Asp"/>
    <property type="match status" value="2"/>
</dbReference>
<evidence type="ECO:0000256" key="2">
    <source>
        <dbReference type="ARBA" id="ARBA00007447"/>
    </source>
</evidence>
<dbReference type="Gene3D" id="2.40.70.10">
    <property type="entry name" value="Acid Proteases"/>
    <property type="match status" value="3"/>
</dbReference>
<dbReference type="InterPro" id="IPR001461">
    <property type="entry name" value="Aspartic_peptidase_A1"/>
</dbReference>
<dbReference type="OrthoDB" id="6124178at2759"/>
<keyword evidence="15" id="KW-1185">Reference proteome</keyword>
<comment type="caution">
    <text evidence="14">The sequence shown here is derived from an EMBL/GenBank/DDBJ whole genome shotgun (WGS) entry which is preliminary data.</text>
</comment>
<evidence type="ECO:0000256" key="11">
    <source>
        <dbReference type="RuleBase" id="RU000454"/>
    </source>
</evidence>
<dbReference type="AlphaFoldDB" id="A0A2T7P0N3"/>
<sequence>MCRLCSGDHFSGYKSGLTLTPAALFVLFTVFIQTLFSVCGATIIHLPLKYAVGVEKRPTGGEELKRAMRSIDPVTQRVVGISGEGYYLDVNVGTPPQKMQVLIDTGSSNFALAASPNPYISHYFHRENSSTYRATGETVYVPYTQGEWKGDLGVDAVTLDSLPNPNSLVPFWDALHHEGDIEDVFSMQLCGSSHSHNPNTRGSKEGSMVLGGISEELYSGSILYTPIVKEMYYEVVITDILVGGESLKMDCKEYNYDKTIVDSGTTHLRLPTRVFLAVVNAIKRRIDFVEHPLLAVITDIFWTGAVLGALLMESFYVVFDRKNRQIGFAATTCDPPDPNSPFINSSVDGPYTDGGNLTSCQYQRAIEEHSTLLIVTYVMGAICVVCVTPLVILFIQWQMQKCKKGRERIPNNDSR</sequence>
<dbReference type="GO" id="GO:0004190">
    <property type="term" value="F:aspartic-type endopeptidase activity"/>
    <property type="evidence" value="ECO:0007669"/>
    <property type="project" value="UniProtKB-KW"/>
</dbReference>
<evidence type="ECO:0000313" key="15">
    <source>
        <dbReference type="Proteomes" id="UP000245119"/>
    </source>
</evidence>
<dbReference type="PANTHER" id="PTHR47965">
    <property type="entry name" value="ASPARTYL PROTEASE-RELATED"/>
    <property type="match status" value="1"/>
</dbReference>
<evidence type="ECO:0000256" key="4">
    <source>
        <dbReference type="ARBA" id="ARBA00022692"/>
    </source>
</evidence>
<keyword evidence="5" id="KW-0732">Signal</keyword>
<dbReference type="Proteomes" id="UP000245119">
    <property type="component" value="Linkage Group LG7"/>
</dbReference>
<keyword evidence="4 12" id="KW-0812">Transmembrane</keyword>
<keyword evidence="7 11" id="KW-0378">Hydrolase</keyword>
<feature type="transmembrane region" description="Helical" evidence="12">
    <location>
        <begin position="293"/>
        <end position="312"/>
    </location>
</feature>
<dbReference type="GO" id="GO:0006509">
    <property type="term" value="P:membrane protein ectodomain proteolysis"/>
    <property type="evidence" value="ECO:0007669"/>
    <property type="project" value="TreeGrafter"/>
</dbReference>
<dbReference type="EMBL" id="PZQS01000007">
    <property type="protein sequence ID" value="PVD26975.1"/>
    <property type="molecule type" value="Genomic_DNA"/>
</dbReference>
<dbReference type="InterPro" id="IPR021109">
    <property type="entry name" value="Peptidase_aspartic_dom_sf"/>
</dbReference>
<dbReference type="STRING" id="400727.A0A2T7P0N3"/>
<evidence type="ECO:0000256" key="5">
    <source>
        <dbReference type="ARBA" id="ARBA00022729"/>
    </source>
</evidence>
<organism evidence="14 15">
    <name type="scientific">Pomacea canaliculata</name>
    <name type="common">Golden apple snail</name>
    <dbReference type="NCBI Taxonomy" id="400727"/>
    <lineage>
        <taxon>Eukaryota</taxon>
        <taxon>Metazoa</taxon>
        <taxon>Spiralia</taxon>
        <taxon>Lophotrochozoa</taxon>
        <taxon>Mollusca</taxon>
        <taxon>Gastropoda</taxon>
        <taxon>Caenogastropoda</taxon>
        <taxon>Architaenioglossa</taxon>
        <taxon>Ampullarioidea</taxon>
        <taxon>Ampullariidae</taxon>
        <taxon>Pomacea</taxon>
    </lineage>
</organism>
<proteinExistence type="inferred from homology"/>
<protein>
    <recommendedName>
        <fullName evidence="13">Peptidase A1 domain-containing protein</fullName>
    </recommendedName>
</protein>
<dbReference type="InterPro" id="IPR009119">
    <property type="entry name" value="BACE"/>
</dbReference>
<evidence type="ECO:0000259" key="13">
    <source>
        <dbReference type="PROSITE" id="PS51767"/>
    </source>
</evidence>
<evidence type="ECO:0000256" key="1">
    <source>
        <dbReference type="ARBA" id="ARBA00004479"/>
    </source>
</evidence>
<feature type="domain" description="Peptidase A1" evidence="13">
    <location>
        <begin position="86"/>
        <end position="415"/>
    </location>
</feature>
<reference evidence="14 15" key="1">
    <citation type="submission" date="2018-04" db="EMBL/GenBank/DDBJ databases">
        <title>The genome of golden apple snail Pomacea canaliculata provides insight into stress tolerance and invasive adaptation.</title>
        <authorList>
            <person name="Liu C."/>
            <person name="Liu B."/>
            <person name="Ren Y."/>
            <person name="Zhang Y."/>
            <person name="Wang H."/>
            <person name="Li S."/>
            <person name="Jiang F."/>
            <person name="Yin L."/>
            <person name="Zhang G."/>
            <person name="Qian W."/>
            <person name="Fan W."/>
        </authorList>
    </citation>
    <scope>NUCLEOTIDE SEQUENCE [LARGE SCALE GENOMIC DNA]</scope>
    <source>
        <strain evidence="14">SZHN2017</strain>
        <tissue evidence="14">Muscle</tissue>
    </source>
</reference>
<evidence type="ECO:0000256" key="8">
    <source>
        <dbReference type="ARBA" id="ARBA00022989"/>
    </source>
</evidence>
<comment type="similarity">
    <text evidence="2 11">Belongs to the peptidase A1 family.</text>
</comment>
<evidence type="ECO:0000313" key="14">
    <source>
        <dbReference type="EMBL" id="PVD26975.1"/>
    </source>
</evidence>
<dbReference type="PANTHER" id="PTHR47965:SF12">
    <property type="entry name" value="ASPARTIC PROTEINASE 3-RELATED"/>
    <property type="match status" value="1"/>
</dbReference>
<name>A0A2T7P0N3_POMCA</name>